<evidence type="ECO:0000313" key="10">
    <source>
        <dbReference type="Proteomes" id="UP000593563"/>
    </source>
</evidence>
<dbReference type="PANTHER" id="PTHR46626:SF1">
    <property type="entry name" value="RETICULON-LIKE PROTEIN B21"/>
    <property type="match status" value="1"/>
</dbReference>
<evidence type="ECO:0000256" key="1">
    <source>
        <dbReference type="ARBA" id="ARBA00004477"/>
    </source>
</evidence>
<keyword evidence="10" id="KW-1185">Reference proteome</keyword>
<dbReference type="InterPro" id="IPR044647">
    <property type="entry name" value="RTNLB17/18/21"/>
</dbReference>
<dbReference type="Proteomes" id="UP000593563">
    <property type="component" value="Unassembled WGS sequence"/>
</dbReference>
<name>A0A6L5B9Z4_APIGR</name>
<comment type="caution">
    <text evidence="6">Lacks conserved residue(s) required for the propagation of feature annotation.</text>
</comment>
<dbReference type="AlphaFoldDB" id="A0A6L5B9Z4"/>
<dbReference type="PROSITE" id="PS50845">
    <property type="entry name" value="RETICULON"/>
    <property type="match status" value="1"/>
</dbReference>
<protein>
    <recommendedName>
        <fullName evidence="6">Reticulon-like protein</fullName>
    </recommendedName>
</protein>
<keyword evidence="2 6" id="KW-0812">Transmembrane</keyword>
<proteinExistence type="predicted"/>
<sequence length="317" mass="35461">MEFDESSLQLRKVKSTSSKASSVRNESNDGLRKTRSEAGKDSNVPANGSEEISSQLVIFESNSDKIVGDSSRILFADEIRRMSIESEGSRSESNEHFDQTKKVLNVSVVAIKKSPAGIAKSNCKELIEYEEKTITSNLGNVGPIKSEYDEDHWDEDDWDEESEEESDEEIETEIIKESLVVTEIGIPEQKAKKIMVEEQRIEENNLKSAPTSTTVKKQTTPGAIHPRIVSKPTKTEPIPVADGYCSVPKRHSKLQSLVDLVMWRDESRSAFIFGMGTSVIMSSSYTTDLNISLITVLSYVGLIYLAVTFLFRSLRHR</sequence>
<feature type="compositionally biased region" description="Basic and acidic residues" evidence="7">
    <location>
        <begin position="26"/>
        <end position="40"/>
    </location>
</feature>
<keyword evidence="5 6" id="KW-0472">Membrane</keyword>
<feature type="non-terminal residue" evidence="9">
    <location>
        <position position="317"/>
    </location>
</feature>
<dbReference type="GO" id="GO:0005789">
    <property type="term" value="C:endoplasmic reticulum membrane"/>
    <property type="evidence" value="ECO:0007669"/>
    <property type="project" value="UniProtKB-SubCell"/>
</dbReference>
<accession>A0A6L5B9Z4</accession>
<evidence type="ECO:0000256" key="5">
    <source>
        <dbReference type="ARBA" id="ARBA00023136"/>
    </source>
</evidence>
<evidence type="ECO:0000259" key="8">
    <source>
        <dbReference type="PROSITE" id="PS50845"/>
    </source>
</evidence>
<gene>
    <name evidence="9" type="ORF">AG4045_007550</name>
</gene>
<keyword evidence="4 6" id="KW-1133">Transmembrane helix</keyword>
<organism evidence="9 10">
    <name type="scientific">Apium graveolens</name>
    <name type="common">Celery</name>
    <dbReference type="NCBI Taxonomy" id="4045"/>
    <lineage>
        <taxon>Eukaryota</taxon>
        <taxon>Viridiplantae</taxon>
        <taxon>Streptophyta</taxon>
        <taxon>Embryophyta</taxon>
        <taxon>Tracheophyta</taxon>
        <taxon>Spermatophyta</taxon>
        <taxon>Magnoliopsida</taxon>
        <taxon>eudicotyledons</taxon>
        <taxon>Gunneridae</taxon>
        <taxon>Pentapetalae</taxon>
        <taxon>asterids</taxon>
        <taxon>campanulids</taxon>
        <taxon>Apiales</taxon>
        <taxon>Apiaceae</taxon>
        <taxon>Apioideae</taxon>
        <taxon>apioid superclade</taxon>
        <taxon>Apieae</taxon>
        <taxon>Apium</taxon>
    </lineage>
</organism>
<evidence type="ECO:0000256" key="4">
    <source>
        <dbReference type="ARBA" id="ARBA00022989"/>
    </source>
</evidence>
<feature type="transmembrane region" description="Helical" evidence="6">
    <location>
        <begin position="291"/>
        <end position="311"/>
    </location>
</feature>
<feature type="region of interest" description="Disordered" evidence="7">
    <location>
        <begin position="208"/>
        <end position="229"/>
    </location>
</feature>
<feature type="compositionally biased region" description="Polar residues" evidence="7">
    <location>
        <begin position="44"/>
        <end position="53"/>
    </location>
</feature>
<evidence type="ECO:0000256" key="3">
    <source>
        <dbReference type="ARBA" id="ARBA00022824"/>
    </source>
</evidence>
<feature type="region of interest" description="Disordered" evidence="7">
    <location>
        <begin position="141"/>
        <end position="167"/>
    </location>
</feature>
<dbReference type="InterPro" id="IPR003388">
    <property type="entry name" value="Reticulon"/>
</dbReference>
<feature type="domain" description="Reticulon" evidence="8">
    <location>
        <begin position="257"/>
        <end position="317"/>
    </location>
</feature>
<dbReference type="PANTHER" id="PTHR46626">
    <property type="entry name" value="RETICULON-LIKE PROTEIN B17"/>
    <property type="match status" value="1"/>
</dbReference>
<evidence type="ECO:0000256" key="6">
    <source>
        <dbReference type="RuleBase" id="RU363132"/>
    </source>
</evidence>
<feature type="compositionally biased region" description="Polar residues" evidence="7">
    <location>
        <begin position="208"/>
        <end position="221"/>
    </location>
</feature>
<reference evidence="9" key="1">
    <citation type="submission" date="2020-01" db="EMBL/GenBank/DDBJ databases">
        <title>The Celery Genome Sequence Reveals Sequential Paleo-tetraploidization, Resistance Gene Elimination, Karyotype Evolution, and Functional Innovation in Apiales.</title>
        <authorList>
            <person name="Song X."/>
        </authorList>
    </citation>
    <scope>NUCLEOTIDE SEQUENCE</scope>
    <source>
        <tissue evidence="9">Leaf</tissue>
    </source>
</reference>
<feature type="region of interest" description="Disordered" evidence="7">
    <location>
        <begin position="1"/>
        <end position="53"/>
    </location>
</feature>
<feature type="compositionally biased region" description="Acidic residues" evidence="7">
    <location>
        <begin position="148"/>
        <end position="167"/>
    </location>
</feature>
<dbReference type="Pfam" id="PF02453">
    <property type="entry name" value="Reticulon"/>
    <property type="match status" value="1"/>
</dbReference>
<evidence type="ECO:0000256" key="7">
    <source>
        <dbReference type="SAM" id="MobiDB-lite"/>
    </source>
</evidence>
<evidence type="ECO:0000313" key="9">
    <source>
        <dbReference type="EMBL" id="KAF1002566.1"/>
    </source>
</evidence>
<comment type="caution">
    <text evidence="9">The sequence shown here is derived from an EMBL/GenBank/DDBJ whole genome shotgun (WGS) entry which is preliminary data.</text>
</comment>
<dbReference type="EMBL" id="WRXP01000889">
    <property type="protein sequence ID" value="KAF1002566.1"/>
    <property type="molecule type" value="Genomic_DNA"/>
</dbReference>
<evidence type="ECO:0000256" key="2">
    <source>
        <dbReference type="ARBA" id="ARBA00022692"/>
    </source>
</evidence>
<keyword evidence="3 6" id="KW-0256">Endoplasmic reticulum</keyword>
<comment type="subcellular location">
    <subcellularLocation>
        <location evidence="1 6">Endoplasmic reticulum membrane</location>
        <topology evidence="1 6">Multi-pass membrane protein</topology>
    </subcellularLocation>
</comment>